<dbReference type="SUPFAM" id="SSF53187">
    <property type="entry name" value="Zn-dependent exopeptidases"/>
    <property type="match status" value="1"/>
</dbReference>
<evidence type="ECO:0000256" key="5">
    <source>
        <dbReference type="ARBA" id="ARBA00022723"/>
    </source>
</evidence>
<dbReference type="Proteomes" id="UP000887540">
    <property type="component" value="Unplaced"/>
</dbReference>
<keyword evidence="9" id="KW-0482">Metalloprotease</keyword>
<evidence type="ECO:0000256" key="1">
    <source>
        <dbReference type="ARBA" id="ARBA00001947"/>
    </source>
</evidence>
<evidence type="ECO:0000256" key="4">
    <source>
        <dbReference type="ARBA" id="ARBA00022670"/>
    </source>
</evidence>
<dbReference type="Pfam" id="PF00246">
    <property type="entry name" value="Peptidase_M14"/>
    <property type="match status" value="1"/>
</dbReference>
<keyword evidence="4" id="KW-0645">Protease</keyword>
<dbReference type="AlphaFoldDB" id="A0A914CL71"/>
<dbReference type="PROSITE" id="PS52035">
    <property type="entry name" value="PEPTIDASE_M14"/>
    <property type="match status" value="1"/>
</dbReference>
<evidence type="ECO:0000256" key="8">
    <source>
        <dbReference type="ARBA" id="ARBA00022833"/>
    </source>
</evidence>
<proteinExistence type="inferred from homology"/>
<organism evidence="13 14">
    <name type="scientific">Acrobeloides nanus</name>
    <dbReference type="NCBI Taxonomy" id="290746"/>
    <lineage>
        <taxon>Eukaryota</taxon>
        <taxon>Metazoa</taxon>
        <taxon>Ecdysozoa</taxon>
        <taxon>Nematoda</taxon>
        <taxon>Chromadorea</taxon>
        <taxon>Rhabditida</taxon>
        <taxon>Tylenchina</taxon>
        <taxon>Cephalobomorpha</taxon>
        <taxon>Cephaloboidea</taxon>
        <taxon>Cephalobidae</taxon>
        <taxon>Acrobeloides</taxon>
    </lineage>
</organism>
<feature type="domain" description="Peptidase M14" evidence="12">
    <location>
        <begin position="82"/>
        <end position="259"/>
    </location>
</feature>
<dbReference type="Pfam" id="PF02244">
    <property type="entry name" value="Propep_M14"/>
    <property type="match status" value="1"/>
</dbReference>
<evidence type="ECO:0000256" key="2">
    <source>
        <dbReference type="ARBA" id="ARBA00005988"/>
    </source>
</evidence>
<evidence type="ECO:0000256" key="10">
    <source>
        <dbReference type="ARBA" id="ARBA00023157"/>
    </source>
</evidence>
<evidence type="ECO:0000256" key="11">
    <source>
        <dbReference type="PROSITE-ProRule" id="PRU01379"/>
    </source>
</evidence>
<keyword evidence="7" id="KW-0378">Hydrolase</keyword>
<evidence type="ECO:0000256" key="3">
    <source>
        <dbReference type="ARBA" id="ARBA00022645"/>
    </source>
</evidence>
<dbReference type="Gene3D" id="3.30.70.340">
    <property type="entry name" value="Metallocarboxypeptidase-like"/>
    <property type="match status" value="1"/>
</dbReference>
<keyword evidence="10" id="KW-1015">Disulfide bond</keyword>
<dbReference type="GO" id="GO:0008270">
    <property type="term" value="F:zinc ion binding"/>
    <property type="evidence" value="ECO:0007669"/>
    <property type="project" value="InterPro"/>
</dbReference>
<dbReference type="PANTHER" id="PTHR11705:SF49">
    <property type="entry name" value="SHKT DOMAIN-CONTAINING PROTEIN"/>
    <property type="match status" value="1"/>
</dbReference>
<keyword evidence="6" id="KW-0732">Signal</keyword>
<keyword evidence="3" id="KW-0121">Carboxypeptidase</keyword>
<evidence type="ECO:0000313" key="13">
    <source>
        <dbReference type="Proteomes" id="UP000887540"/>
    </source>
</evidence>
<keyword evidence="8" id="KW-0862">Zinc</keyword>
<dbReference type="PANTHER" id="PTHR11705">
    <property type="entry name" value="PROTEASE FAMILY M14 CARBOXYPEPTIDASE A,B"/>
    <property type="match status" value="1"/>
</dbReference>
<evidence type="ECO:0000313" key="14">
    <source>
        <dbReference type="WBParaSite" id="ACRNAN_scaffold12078.g25252.t1"/>
    </source>
</evidence>
<protein>
    <submittedName>
        <fullName evidence="14">Peptidase M14 carboxypeptidase A domain-containing protein</fullName>
    </submittedName>
</protein>
<evidence type="ECO:0000256" key="9">
    <source>
        <dbReference type="ARBA" id="ARBA00023049"/>
    </source>
</evidence>
<dbReference type="GO" id="GO:0005615">
    <property type="term" value="C:extracellular space"/>
    <property type="evidence" value="ECO:0007669"/>
    <property type="project" value="TreeGrafter"/>
</dbReference>
<dbReference type="WBParaSite" id="ACRNAN_scaffold12078.g25252.t1">
    <property type="protein sequence ID" value="ACRNAN_scaffold12078.g25252.t1"/>
    <property type="gene ID" value="ACRNAN_scaffold12078.g25252"/>
</dbReference>
<evidence type="ECO:0000259" key="12">
    <source>
        <dbReference type="PROSITE" id="PS52035"/>
    </source>
</evidence>
<dbReference type="InterPro" id="IPR036990">
    <property type="entry name" value="M14A-like_propep"/>
</dbReference>
<dbReference type="FunFam" id="3.40.630.10:FF:000084">
    <property type="entry name" value="Carboxypeptidase B2"/>
    <property type="match status" value="1"/>
</dbReference>
<name>A0A914CL71_9BILA</name>
<keyword evidence="5" id="KW-0479">Metal-binding</keyword>
<comment type="caution">
    <text evidence="11">Lacks conserved residue(s) required for the propagation of feature annotation.</text>
</comment>
<comment type="similarity">
    <text evidence="2 11">Belongs to the peptidase M14 family.</text>
</comment>
<evidence type="ECO:0000256" key="6">
    <source>
        <dbReference type="ARBA" id="ARBA00022729"/>
    </source>
</evidence>
<dbReference type="InterPro" id="IPR000834">
    <property type="entry name" value="Peptidase_M14"/>
</dbReference>
<reference evidence="14" key="1">
    <citation type="submission" date="2022-11" db="UniProtKB">
        <authorList>
            <consortium name="WormBaseParasite"/>
        </authorList>
    </citation>
    <scope>IDENTIFICATION</scope>
</reference>
<dbReference type="InterPro" id="IPR003146">
    <property type="entry name" value="M14A_act_pep"/>
</dbReference>
<dbReference type="Gene3D" id="3.40.630.10">
    <property type="entry name" value="Zn peptidases"/>
    <property type="match status" value="1"/>
</dbReference>
<dbReference type="GO" id="GO:0006508">
    <property type="term" value="P:proteolysis"/>
    <property type="evidence" value="ECO:0007669"/>
    <property type="project" value="UniProtKB-KW"/>
</dbReference>
<dbReference type="GO" id="GO:0004181">
    <property type="term" value="F:metallocarboxypeptidase activity"/>
    <property type="evidence" value="ECO:0007669"/>
    <property type="project" value="InterPro"/>
</dbReference>
<comment type="cofactor">
    <cofactor evidence="1">
        <name>Zn(2+)</name>
        <dbReference type="ChEBI" id="CHEBI:29105"/>
    </cofactor>
</comment>
<evidence type="ECO:0000256" key="7">
    <source>
        <dbReference type="ARBA" id="ARBA00022801"/>
    </source>
</evidence>
<dbReference type="PRINTS" id="PR00765">
    <property type="entry name" value="CRBOXYPTASEA"/>
</dbReference>
<dbReference type="SMART" id="SM00631">
    <property type="entry name" value="Zn_pept"/>
    <property type="match status" value="1"/>
</dbReference>
<accession>A0A914CL71</accession>
<dbReference type="SUPFAM" id="SSF54897">
    <property type="entry name" value="Protease propeptides/inhibitors"/>
    <property type="match status" value="1"/>
</dbReference>
<sequence length="259" mass="30208">MHLNFWKAPVRIGSAVDLMVPEKNLKFIQNQLRNNDILFDVIIEDVEKLIIQRERKSKEGDDFNRRFRDESSSGQPLYDFHSYGSYTQMIAWMRALARKYPNIVQYISVGRSHEGRSIDGLEIGTKNNRKRVFWIDGGIHAREWAAPHTALFFIYQLVTRYGNDPNITRYVNDLTWVIIPCLNPDGYEFTRSSTNPNVRLWRKNRSPTHCIKDQYGRNRCCKGVDLNRNFDFHFKESGSSDDPCSEIFQGNGAFSEPES</sequence>
<keyword evidence="13" id="KW-1185">Reference proteome</keyword>